<accession>A0AAE0Y3S4</accession>
<proteinExistence type="predicted"/>
<comment type="caution">
    <text evidence="1">The sequence shown here is derived from an EMBL/GenBank/DDBJ whole genome shotgun (WGS) entry which is preliminary data.</text>
</comment>
<dbReference type="EMBL" id="JAWDGP010006989">
    <property type="protein sequence ID" value="KAK3731658.1"/>
    <property type="molecule type" value="Genomic_DNA"/>
</dbReference>
<reference evidence="1" key="1">
    <citation type="journal article" date="2023" name="G3 (Bethesda)">
        <title>A reference genome for the long-term kleptoplast-retaining sea slug Elysia crispata morphotype clarki.</title>
        <authorList>
            <person name="Eastman K.E."/>
            <person name="Pendleton A.L."/>
            <person name="Shaikh M.A."/>
            <person name="Suttiyut T."/>
            <person name="Ogas R."/>
            <person name="Tomko P."/>
            <person name="Gavelis G."/>
            <person name="Widhalm J.R."/>
            <person name="Wisecaver J.H."/>
        </authorList>
    </citation>
    <scope>NUCLEOTIDE SEQUENCE</scope>
    <source>
        <strain evidence="1">ECLA1</strain>
    </source>
</reference>
<dbReference type="AlphaFoldDB" id="A0AAE0Y3S4"/>
<dbReference type="Proteomes" id="UP001283361">
    <property type="component" value="Unassembled WGS sequence"/>
</dbReference>
<gene>
    <name evidence="1" type="ORF">RRG08_035329</name>
</gene>
<name>A0AAE0Y3S4_9GAST</name>
<protein>
    <submittedName>
        <fullName evidence="1">Uncharacterized protein</fullName>
    </submittedName>
</protein>
<sequence>MKAELQNSDLKLFATVDRSHRIHKSVAPQKLGVAEYQPRDLQGPLRCGFKPCYLCMNSVTPSLSPSARCAKKPKITFYWTDCMAH</sequence>
<organism evidence="1 2">
    <name type="scientific">Elysia crispata</name>
    <name type="common">lettuce slug</name>
    <dbReference type="NCBI Taxonomy" id="231223"/>
    <lineage>
        <taxon>Eukaryota</taxon>
        <taxon>Metazoa</taxon>
        <taxon>Spiralia</taxon>
        <taxon>Lophotrochozoa</taxon>
        <taxon>Mollusca</taxon>
        <taxon>Gastropoda</taxon>
        <taxon>Heterobranchia</taxon>
        <taxon>Euthyneura</taxon>
        <taxon>Panpulmonata</taxon>
        <taxon>Sacoglossa</taxon>
        <taxon>Placobranchoidea</taxon>
        <taxon>Plakobranchidae</taxon>
        <taxon>Elysia</taxon>
    </lineage>
</organism>
<keyword evidence="2" id="KW-1185">Reference proteome</keyword>
<evidence type="ECO:0000313" key="1">
    <source>
        <dbReference type="EMBL" id="KAK3731658.1"/>
    </source>
</evidence>
<evidence type="ECO:0000313" key="2">
    <source>
        <dbReference type="Proteomes" id="UP001283361"/>
    </source>
</evidence>